<evidence type="ECO:0000313" key="2">
    <source>
        <dbReference type="EMBL" id="MDO7881418.1"/>
    </source>
</evidence>
<protein>
    <submittedName>
        <fullName evidence="2">TadE/TadG family type IV pilus assembly protein</fullName>
    </submittedName>
</protein>
<gene>
    <name evidence="2" type="ORF">Q5716_04170</name>
</gene>
<proteinExistence type="predicted"/>
<reference evidence="2 3" key="1">
    <citation type="submission" date="2023-07" db="EMBL/GenBank/DDBJ databases">
        <title>Protaetiibacter sp. nov WY-16 isolated from soil.</title>
        <authorList>
            <person name="Liu B."/>
            <person name="Wan Y."/>
        </authorList>
    </citation>
    <scope>NUCLEOTIDE SEQUENCE [LARGE SCALE GENOMIC DNA]</scope>
    <source>
        <strain evidence="2 3">WY-16</strain>
    </source>
</reference>
<dbReference type="RefSeq" id="WP_305001828.1">
    <property type="nucleotide sequence ID" value="NZ_JAUQUB010000001.1"/>
</dbReference>
<feature type="domain" description="TadE-like" evidence="1">
    <location>
        <begin position="8"/>
        <end position="50"/>
    </location>
</feature>
<dbReference type="Proteomes" id="UP001241072">
    <property type="component" value="Unassembled WGS sequence"/>
</dbReference>
<dbReference type="Pfam" id="PF07811">
    <property type="entry name" value="TadE"/>
    <property type="match status" value="1"/>
</dbReference>
<accession>A0ABT9BK67</accession>
<dbReference type="EMBL" id="JAUQUB010000001">
    <property type="protein sequence ID" value="MDO7881418.1"/>
    <property type="molecule type" value="Genomic_DNA"/>
</dbReference>
<sequence length="128" mass="13132">MRWRDDSGSAVAEFVMVGTLLVVLALGLLQLALALHVRNTIVDAAAEGARFGSLAERTPAEGAERAAELIESAIGGLYAADVTAGTTVYLGRPAVVVTVRAPLPVIGLLGPEAMLEVEGHAAIESLDG</sequence>
<organism evidence="2 3">
    <name type="scientific">Antiquaquibacter soli</name>
    <dbReference type="NCBI Taxonomy" id="3064523"/>
    <lineage>
        <taxon>Bacteria</taxon>
        <taxon>Bacillati</taxon>
        <taxon>Actinomycetota</taxon>
        <taxon>Actinomycetes</taxon>
        <taxon>Micrococcales</taxon>
        <taxon>Microbacteriaceae</taxon>
        <taxon>Antiquaquibacter</taxon>
    </lineage>
</organism>
<keyword evidence="3" id="KW-1185">Reference proteome</keyword>
<evidence type="ECO:0000259" key="1">
    <source>
        <dbReference type="Pfam" id="PF07811"/>
    </source>
</evidence>
<comment type="caution">
    <text evidence="2">The sequence shown here is derived from an EMBL/GenBank/DDBJ whole genome shotgun (WGS) entry which is preliminary data.</text>
</comment>
<name>A0ABT9BK67_9MICO</name>
<dbReference type="InterPro" id="IPR012495">
    <property type="entry name" value="TadE-like_dom"/>
</dbReference>
<evidence type="ECO:0000313" key="3">
    <source>
        <dbReference type="Proteomes" id="UP001241072"/>
    </source>
</evidence>